<evidence type="ECO:0000313" key="8">
    <source>
        <dbReference type="Proteomes" id="UP000183050"/>
    </source>
</evidence>
<protein>
    <recommendedName>
        <fullName evidence="6">HTH lysR-type domain-containing protein</fullName>
    </recommendedName>
</protein>
<feature type="region of interest" description="Disordered" evidence="5">
    <location>
        <begin position="1"/>
        <end position="20"/>
    </location>
</feature>
<dbReference type="InterPro" id="IPR000847">
    <property type="entry name" value="LysR_HTH_N"/>
</dbReference>
<dbReference type="GO" id="GO:0003677">
    <property type="term" value="F:DNA binding"/>
    <property type="evidence" value="ECO:0007669"/>
    <property type="project" value="UniProtKB-KW"/>
</dbReference>
<evidence type="ECO:0000259" key="6">
    <source>
        <dbReference type="PROSITE" id="PS50931"/>
    </source>
</evidence>
<evidence type="ECO:0000313" key="7">
    <source>
        <dbReference type="EMBL" id="API56817.1"/>
    </source>
</evidence>
<dbReference type="InterPro" id="IPR036388">
    <property type="entry name" value="WH-like_DNA-bd_sf"/>
</dbReference>
<dbReference type="PANTHER" id="PTHR30419">
    <property type="entry name" value="HTH-TYPE TRANSCRIPTIONAL REGULATOR YBHD"/>
    <property type="match status" value="1"/>
</dbReference>
<comment type="similarity">
    <text evidence="1">Belongs to the LysR transcriptional regulatory family.</text>
</comment>
<proteinExistence type="inferred from homology"/>
<dbReference type="InterPro" id="IPR036390">
    <property type="entry name" value="WH_DNA-bd_sf"/>
</dbReference>
<accession>A0A1L3ZMP2</accession>
<evidence type="ECO:0000256" key="5">
    <source>
        <dbReference type="SAM" id="MobiDB-lite"/>
    </source>
</evidence>
<dbReference type="GO" id="GO:0003700">
    <property type="term" value="F:DNA-binding transcription factor activity"/>
    <property type="evidence" value="ECO:0007669"/>
    <property type="project" value="InterPro"/>
</dbReference>
<dbReference type="InterPro" id="IPR005119">
    <property type="entry name" value="LysR_subst-bd"/>
</dbReference>
<dbReference type="Pfam" id="PF03466">
    <property type="entry name" value="LysR_substrate"/>
    <property type="match status" value="1"/>
</dbReference>
<dbReference type="EMBL" id="CP018231">
    <property type="protein sequence ID" value="API56817.1"/>
    <property type="molecule type" value="Genomic_DNA"/>
</dbReference>
<keyword evidence="2" id="KW-0805">Transcription regulation</keyword>
<dbReference type="Pfam" id="PF00126">
    <property type="entry name" value="HTH_1"/>
    <property type="match status" value="1"/>
</dbReference>
<dbReference type="SUPFAM" id="SSF46785">
    <property type="entry name" value="Winged helix' DNA-binding domain"/>
    <property type="match status" value="1"/>
</dbReference>
<reference evidence="7 8" key="1">
    <citation type="submission" date="2016-11" db="EMBL/GenBank/DDBJ databases">
        <title>Rhizobium leguminosarum bv. viciae strain Vaf12 isolated from Vavilovia formosa root nodules from Russia, Dagestan.</title>
        <authorList>
            <person name="Kimeklis A."/>
        </authorList>
    </citation>
    <scope>NUCLEOTIDE SEQUENCE [LARGE SCALE GENOMIC DNA]</scope>
    <source>
        <strain evidence="7 8">Vaf-108</strain>
        <plasmid evidence="8">Plasmid unnamed3 sequence</plasmid>
    </source>
</reference>
<dbReference type="GO" id="GO:0005829">
    <property type="term" value="C:cytosol"/>
    <property type="evidence" value="ECO:0007669"/>
    <property type="project" value="TreeGrafter"/>
</dbReference>
<dbReference type="Gene3D" id="1.10.10.10">
    <property type="entry name" value="Winged helix-like DNA-binding domain superfamily/Winged helix DNA-binding domain"/>
    <property type="match status" value="1"/>
</dbReference>
<dbReference type="PROSITE" id="PS50931">
    <property type="entry name" value="HTH_LYSR"/>
    <property type="match status" value="1"/>
</dbReference>
<geneLocation type="plasmid" evidence="8">
    <name>unnamed3 sequence</name>
</geneLocation>
<name>A0A1L3ZMP2_RHILE</name>
<dbReference type="Gene3D" id="3.40.190.290">
    <property type="match status" value="1"/>
</dbReference>
<organism evidence="7 8">
    <name type="scientific">Rhizobium leguminosarum</name>
    <dbReference type="NCBI Taxonomy" id="384"/>
    <lineage>
        <taxon>Bacteria</taxon>
        <taxon>Pseudomonadati</taxon>
        <taxon>Pseudomonadota</taxon>
        <taxon>Alphaproteobacteria</taxon>
        <taxon>Hyphomicrobiales</taxon>
        <taxon>Rhizobiaceae</taxon>
        <taxon>Rhizobium/Agrobacterium group</taxon>
        <taxon>Rhizobium</taxon>
    </lineage>
</organism>
<dbReference type="AlphaFoldDB" id="A0A1L3ZMP2"/>
<keyword evidence="4" id="KW-0804">Transcription</keyword>
<sequence length="346" mass="38147">MTDKMQGANPMPPPSALDQSSWPLGIHTNYFLSSVNNRFMRITLAVAETGSMTMAGKRLHLSQSAVSKAIKEIEKRIGMPIFYPSGKTLLPTEAGSAYIQAARQVINNLRILEDSVQSLSRGMQGLVRIGVQSIAAQPLMVEAIAIMNDKCPDVRFQLTDLPIDQMVDQLSRNMLDFGLGRITPNILALGMNHLAMIEEPYCVIASNNNRLVFETSLDWAAVVAEHWCLPLPGTPIREKLSSMLVANNLTLPKAAIECNSLITTLMLHQQMNIISLAQGGVAQQWHRRGHIKILPLVISAKVAPMGLLWSKHFQRSPAAELFKRAVEDTLPNTSNIQANALWPQTL</sequence>
<feature type="domain" description="HTH lysR-type" evidence="6">
    <location>
        <begin position="35"/>
        <end position="92"/>
    </location>
</feature>
<evidence type="ECO:0000256" key="4">
    <source>
        <dbReference type="ARBA" id="ARBA00023163"/>
    </source>
</evidence>
<dbReference type="PRINTS" id="PR00039">
    <property type="entry name" value="HTHLYSR"/>
</dbReference>
<keyword evidence="7" id="KW-0614">Plasmid</keyword>
<keyword evidence="3" id="KW-0238">DNA-binding</keyword>
<evidence type="ECO:0000256" key="1">
    <source>
        <dbReference type="ARBA" id="ARBA00009437"/>
    </source>
</evidence>
<dbReference type="SUPFAM" id="SSF53850">
    <property type="entry name" value="Periplasmic binding protein-like II"/>
    <property type="match status" value="1"/>
</dbReference>
<gene>
    <name evidence="7" type="ORF">BMW22_36030</name>
</gene>
<dbReference type="Proteomes" id="UP000183050">
    <property type="component" value="Plasmid unnamed3"/>
</dbReference>
<dbReference type="InterPro" id="IPR050950">
    <property type="entry name" value="HTH-type_LysR_regulators"/>
</dbReference>
<dbReference type="PANTHER" id="PTHR30419:SF8">
    <property type="entry name" value="NITROGEN ASSIMILATION TRANSCRIPTIONAL ACTIVATOR-RELATED"/>
    <property type="match status" value="1"/>
</dbReference>
<evidence type="ECO:0000256" key="3">
    <source>
        <dbReference type="ARBA" id="ARBA00023125"/>
    </source>
</evidence>
<evidence type="ECO:0000256" key="2">
    <source>
        <dbReference type="ARBA" id="ARBA00023015"/>
    </source>
</evidence>